<dbReference type="RefSeq" id="WP_040289345.1">
    <property type="nucleotide sequence ID" value="NZ_BSRA01000023.1"/>
</dbReference>
<dbReference type="AlphaFoldDB" id="A0A1H2YDL7"/>
<comment type="function">
    <text evidence="8 10">Catalyzes the hydrolysis of glutamine to glutamate and ammonia as part of the biosynthesis of pyridoxal 5'-phosphate. The resulting ammonia molecule is channeled to the active site of PdxS.</text>
</comment>
<gene>
    <name evidence="10 13" type="primary">pdxT</name>
    <name evidence="13" type="ORF">Heshes_26680</name>
    <name evidence="14" type="ORF">SAMN04489725_1344</name>
</gene>
<feature type="active site" description="Nucleophile" evidence="10 11">
    <location>
        <position position="78"/>
    </location>
</feature>
<comment type="pathway">
    <text evidence="10">Cofactor biosynthesis; pyridoxal 5'-phosphate biosynthesis.</text>
</comment>
<reference evidence="15" key="2">
    <citation type="submission" date="2016-10" db="EMBL/GenBank/DDBJ databases">
        <authorList>
            <person name="Varghese N."/>
        </authorList>
    </citation>
    <scope>NUCLEOTIDE SEQUENCE [LARGE SCALE GENOMIC DNA]</scope>
    <source>
        <strain evidence="15">DSM 12489</strain>
    </source>
</reference>
<dbReference type="InterPro" id="IPR002161">
    <property type="entry name" value="PdxT/SNO"/>
</dbReference>
<evidence type="ECO:0000256" key="2">
    <source>
        <dbReference type="ARBA" id="ARBA00022801"/>
    </source>
</evidence>
<dbReference type="EMBL" id="FNOJ01000034">
    <property type="protein sequence ID" value="SDX03256.1"/>
    <property type="molecule type" value="Genomic_DNA"/>
</dbReference>
<dbReference type="EC" id="4.3.3.6" evidence="10"/>
<dbReference type="STRING" id="89784.SAMN04489725_1344"/>
<evidence type="ECO:0000256" key="12">
    <source>
        <dbReference type="PIRSR" id="PIRSR005639-2"/>
    </source>
</evidence>
<evidence type="ECO:0000256" key="3">
    <source>
        <dbReference type="ARBA" id="ARBA00022898"/>
    </source>
</evidence>
<sequence length="193" mass="21077">MKIAVIAVQGAFREHIQALRQLGADAVEARRAGELENVDGVVIPGGESTAIGKLMREYDMIDPVRKMAADGKPIFGTCAGMIVLAKRIEGEETVHLGLMDVTVNRNSFGRQRESFEADLEIPALGEATFPAVFIRAPHIAAVGDEVEVLARYRDRIVAVRQGNLLATSFHPELTGDLRLHQYFLNLAKESVAN</sequence>
<keyword evidence="2 10" id="KW-0378">Hydrolase</keyword>
<comment type="similarity">
    <text evidence="1 10">Belongs to the glutaminase PdxT/SNO family.</text>
</comment>
<reference evidence="13" key="3">
    <citation type="submission" date="2023-02" db="EMBL/GenBank/DDBJ databases">
        <title>Proposal of a novel subspecies: Alicyclobacillus hesperidum subspecies aegle.</title>
        <authorList>
            <person name="Goto K."/>
            <person name="Fujii T."/>
            <person name="Yasui K."/>
            <person name="Mochida K."/>
            <person name="Kato-Tanaka Y."/>
            <person name="Morohoshi S."/>
            <person name="An S.Y."/>
            <person name="Kasai H."/>
            <person name="Yokota A."/>
        </authorList>
    </citation>
    <scope>NUCLEOTIDE SEQUENCE</scope>
    <source>
        <strain evidence="13">DSM 12766</strain>
    </source>
</reference>
<dbReference type="InterPro" id="IPR021196">
    <property type="entry name" value="PdxT/SNO_CS"/>
</dbReference>
<dbReference type="FunFam" id="3.40.50.880:FF:000010">
    <property type="entry name" value="uncharacterized protein LOC100176842 isoform X2"/>
    <property type="match status" value="1"/>
</dbReference>
<dbReference type="PIRSF" id="PIRSF005639">
    <property type="entry name" value="Glut_amidoT_SNO"/>
    <property type="match status" value="1"/>
</dbReference>
<proteinExistence type="inferred from homology"/>
<name>A0A1H2YDL7_9BACL</name>
<keyword evidence="5 10" id="KW-0456">Lyase</keyword>
<evidence type="ECO:0000256" key="7">
    <source>
        <dbReference type="ARBA" id="ARBA00049534"/>
    </source>
</evidence>
<dbReference type="Proteomes" id="UP000182589">
    <property type="component" value="Unassembled WGS sequence"/>
</dbReference>
<keyword evidence="15" id="KW-1185">Reference proteome</keyword>
<evidence type="ECO:0000313" key="13">
    <source>
        <dbReference type="EMBL" id="GLV14982.1"/>
    </source>
</evidence>
<evidence type="ECO:0000256" key="1">
    <source>
        <dbReference type="ARBA" id="ARBA00008345"/>
    </source>
</evidence>
<dbReference type="PROSITE" id="PS51274">
    <property type="entry name" value="GATASE_COBBQ"/>
    <property type="match status" value="1"/>
</dbReference>
<reference evidence="14" key="1">
    <citation type="submission" date="2016-10" db="EMBL/GenBank/DDBJ databases">
        <authorList>
            <person name="de Groot N.N."/>
        </authorList>
    </citation>
    <scope>NUCLEOTIDE SEQUENCE [LARGE SCALE GENOMIC DNA]</scope>
    <source>
        <strain evidence="14">DSM 12489</strain>
    </source>
</reference>
<feature type="binding site" evidence="10 12">
    <location>
        <begin position="46"/>
        <end position="48"/>
    </location>
    <ligand>
        <name>L-glutamine</name>
        <dbReference type="ChEBI" id="CHEBI:58359"/>
    </ligand>
</feature>
<organism evidence="14 15">
    <name type="scientific">Alicyclobacillus hesperidum</name>
    <dbReference type="NCBI Taxonomy" id="89784"/>
    <lineage>
        <taxon>Bacteria</taxon>
        <taxon>Bacillati</taxon>
        <taxon>Bacillota</taxon>
        <taxon>Bacilli</taxon>
        <taxon>Bacillales</taxon>
        <taxon>Alicyclobacillaceae</taxon>
        <taxon>Alicyclobacillus</taxon>
    </lineage>
</organism>
<dbReference type="Proteomes" id="UP001157137">
    <property type="component" value="Unassembled WGS sequence"/>
</dbReference>
<evidence type="ECO:0000256" key="6">
    <source>
        <dbReference type="ARBA" id="ARBA00047992"/>
    </source>
</evidence>
<dbReference type="GO" id="GO:0004359">
    <property type="term" value="F:glutaminase activity"/>
    <property type="evidence" value="ECO:0007669"/>
    <property type="project" value="UniProtKB-UniRule"/>
</dbReference>
<dbReference type="UniPathway" id="UPA00245"/>
<comment type="catalytic activity">
    <reaction evidence="7 10">
        <text>L-glutamine + H2O = L-glutamate + NH4(+)</text>
        <dbReference type="Rhea" id="RHEA:15889"/>
        <dbReference type="ChEBI" id="CHEBI:15377"/>
        <dbReference type="ChEBI" id="CHEBI:28938"/>
        <dbReference type="ChEBI" id="CHEBI:29985"/>
        <dbReference type="ChEBI" id="CHEBI:58359"/>
        <dbReference type="EC" id="3.5.1.2"/>
    </reaction>
</comment>
<dbReference type="GO" id="GO:1903600">
    <property type="term" value="C:glutaminase complex"/>
    <property type="evidence" value="ECO:0007669"/>
    <property type="project" value="TreeGrafter"/>
</dbReference>
<dbReference type="CDD" id="cd01749">
    <property type="entry name" value="GATase1_PB"/>
    <property type="match status" value="1"/>
</dbReference>
<dbReference type="NCBIfam" id="TIGR03800">
    <property type="entry name" value="PLP_synth_Pdx2"/>
    <property type="match status" value="1"/>
</dbReference>
<keyword evidence="4 10" id="KW-0315">Glutamine amidotransferase</keyword>
<evidence type="ECO:0000256" key="11">
    <source>
        <dbReference type="PIRSR" id="PIRSR005639-1"/>
    </source>
</evidence>
<feature type="binding site" evidence="10 12">
    <location>
        <begin position="134"/>
        <end position="135"/>
    </location>
    <ligand>
        <name>L-glutamine</name>
        <dbReference type="ChEBI" id="CHEBI:58359"/>
    </ligand>
</feature>
<dbReference type="EC" id="3.5.1.2" evidence="10"/>
<accession>A0A1H2YDL7</accession>
<dbReference type="GO" id="GO:0006543">
    <property type="term" value="P:L-glutamine catabolic process"/>
    <property type="evidence" value="ECO:0007669"/>
    <property type="project" value="UniProtKB-UniRule"/>
</dbReference>
<dbReference type="GO" id="GO:0042823">
    <property type="term" value="P:pyridoxal phosphate biosynthetic process"/>
    <property type="evidence" value="ECO:0007669"/>
    <property type="project" value="UniProtKB-UniRule"/>
</dbReference>
<dbReference type="SUPFAM" id="SSF52317">
    <property type="entry name" value="Class I glutamine amidotransferase-like"/>
    <property type="match status" value="1"/>
</dbReference>
<dbReference type="HAMAP" id="MF_01615">
    <property type="entry name" value="PdxT"/>
    <property type="match status" value="1"/>
</dbReference>
<dbReference type="EMBL" id="BSRA01000023">
    <property type="protein sequence ID" value="GLV14982.1"/>
    <property type="molecule type" value="Genomic_DNA"/>
</dbReference>
<evidence type="ECO:0000256" key="9">
    <source>
        <dbReference type="ARBA" id="ARBA00064749"/>
    </source>
</evidence>
<evidence type="ECO:0000256" key="8">
    <source>
        <dbReference type="ARBA" id="ARBA00054599"/>
    </source>
</evidence>
<evidence type="ECO:0000256" key="5">
    <source>
        <dbReference type="ARBA" id="ARBA00023239"/>
    </source>
</evidence>
<feature type="binding site" evidence="10 12">
    <location>
        <position position="105"/>
    </location>
    <ligand>
        <name>L-glutamine</name>
        <dbReference type="ChEBI" id="CHEBI:58359"/>
    </ligand>
</feature>
<feature type="active site" description="Charge relay system" evidence="10 11">
    <location>
        <position position="172"/>
    </location>
</feature>
<protein>
    <recommendedName>
        <fullName evidence="10">Pyridoxal 5'-phosphate synthase subunit PdxT</fullName>
        <ecNumber evidence="10">4.3.3.6</ecNumber>
    </recommendedName>
    <alternativeName>
        <fullName evidence="10">Pdx2</fullName>
    </alternativeName>
    <alternativeName>
        <fullName evidence="10">Pyridoxal 5'-phosphate synthase glutaminase subunit</fullName>
        <ecNumber evidence="10">3.5.1.2</ecNumber>
    </alternativeName>
</protein>
<comment type="catalytic activity">
    <reaction evidence="6 10">
        <text>aldehydo-D-ribose 5-phosphate + D-glyceraldehyde 3-phosphate + L-glutamine = pyridoxal 5'-phosphate + L-glutamate + phosphate + 3 H2O + H(+)</text>
        <dbReference type="Rhea" id="RHEA:31507"/>
        <dbReference type="ChEBI" id="CHEBI:15377"/>
        <dbReference type="ChEBI" id="CHEBI:15378"/>
        <dbReference type="ChEBI" id="CHEBI:29985"/>
        <dbReference type="ChEBI" id="CHEBI:43474"/>
        <dbReference type="ChEBI" id="CHEBI:58273"/>
        <dbReference type="ChEBI" id="CHEBI:58359"/>
        <dbReference type="ChEBI" id="CHEBI:59776"/>
        <dbReference type="ChEBI" id="CHEBI:597326"/>
        <dbReference type="EC" id="4.3.3.6"/>
    </reaction>
</comment>
<evidence type="ECO:0000256" key="4">
    <source>
        <dbReference type="ARBA" id="ARBA00022962"/>
    </source>
</evidence>
<evidence type="ECO:0000313" key="14">
    <source>
        <dbReference type="EMBL" id="SDX03256.1"/>
    </source>
</evidence>
<dbReference type="GO" id="GO:0036381">
    <property type="term" value="F:pyridoxal 5'-phosphate synthase (glutamine hydrolysing) activity"/>
    <property type="evidence" value="ECO:0007669"/>
    <property type="project" value="UniProtKB-UniRule"/>
</dbReference>
<feature type="active site" description="Charge relay system" evidence="10 11">
    <location>
        <position position="170"/>
    </location>
</feature>
<evidence type="ECO:0000313" key="15">
    <source>
        <dbReference type="Proteomes" id="UP000182589"/>
    </source>
</evidence>
<dbReference type="Pfam" id="PF01174">
    <property type="entry name" value="SNO"/>
    <property type="match status" value="1"/>
</dbReference>
<dbReference type="Gene3D" id="3.40.50.880">
    <property type="match status" value="1"/>
</dbReference>
<dbReference type="PROSITE" id="PS01236">
    <property type="entry name" value="PDXT_SNO_1"/>
    <property type="match status" value="1"/>
</dbReference>
<dbReference type="GO" id="GO:0005829">
    <property type="term" value="C:cytosol"/>
    <property type="evidence" value="ECO:0007669"/>
    <property type="project" value="TreeGrafter"/>
</dbReference>
<dbReference type="PROSITE" id="PS51273">
    <property type="entry name" value="GATASE_TYPE_1"/>
    <property type="match status" value="1"/>
</dbReference>
<dbReference type="PANTHER" id="PTHR31559:SF0">
    <property type="entry name" value="PYRIDOXAL 5'-PHOSPHATE SYNTHASE SUBUNIT SNO1-RELATED"/>
    <property type="match status" value="1"/>
</dbReference>
<evidence type="ECO:0000256" key="10">
    <source>
        <dbReference type="HAMAP-Rule" id="MF_01615"/>
    </source>
</evidence>
<dbReference type="InterPro" id="IPR029062">
    <property type="entry name" value="Class_I_gatase-like"/>
</dbReference>
<dbReference type="PROSITE" id="PS51130">
    <property type="entry name" value="PDXT_SNO_2"/>
    <property type="match status" value="1"/>
</dbReference>
<comment type="subunit">
    <text evidence="9 10">In the presence of PdxS, forms a dodecamer of heterodimers. Only shows activity in the heterodimer.</text>
</comment>
<dbReference type="PANTHER" id="PTHR31559">
    <property type="entry name" value="PYRIDOXAL 5'-PHOSPHATE SYNTHASE SUBUNIT SNO"/>
    <property type="match status" value="1"/>
</dbReference>
<keyword evidence="3 10" id="KW-0663">Pyridoxal phosphate</keyword>
<dbReference type="GO" id="GO:0008614">
    <property type="term" value="P:pyridoxine metabolic process"/>
    <property type="evidence" value="ECO:0007669"/>
    <property type="project" value="TreeGrafter"/>
</dbReference>